<dbReference type="PANTHER" id="PTHR18968">
    <property type="entry name" value="THIAMINE PYROPHOSPHATE ENZYMES"/>
    <property type="match status" value="1"/>
</dbReference>
<dbReference type="InterPro" id="IPR045229">
    <property type="entry name" value="TPP_enz"/>
</dbReference>
<dbReference type="Proteomes" id="UP001466893">
    <property type="component" value="Chromosome"/>
</dbReference>
<evidence type="ECO:0000256" key="1">
    <source>
        <dbReference type="ARBA" id="ARBA00007812"/>
    </source>
</evidence>
<dbReference type="InterPro" id="IPR011766">
    <property type="entry name" value="TPP_enzyme_TPP-bd"/>
</dbReference>
<evidence type="ECO:0000313" key="5">
    <source>
        <dbReference type="EMBL" id="WZW00253.1"/>
    </source>
</evidence>
<dbReference type="Pfam" id="PF02776">
    <property type="entry name" value="TPP_enzyme_N"/>
    <property type="match status" value="1"/>
</dbReference>
<gene>
    <name evidence="5" type="ORF">AAEY27_10360</name>
</gene>
<dbReference type="CDD" id="cd02002">
    <property type="entry name" value="TPP_BFDC"/>
    <property type="match status" value="1"/>
</dbReference>
<dbReference type="RefSeq" id="WP_342325174.1">
    <property type="nucleotide sequence ID" value="NZ_CP151800.1"/>
</dbReference>
<dbReference type="Pfam" id="PF02775">
    <property type="entry name" value="TPP_enzyme_C"/>
    <property type="match status" value="1"/>
</dbReference>
<dbReference type="Gene3D" id="3.40.50.970">
    <property type="match status" value="2"/>
</dbReference>
<keyword evidence="6" id="KW-1185">Reference proteome</keyword>
<feature type="domain" description="Thiamine pyrophosphate enzyme TPP-binding" evidence="3">
    <location>
        <begin position="384"/>
        <end position="513"/>
    </location>
</feature>
<accession>A0ABZ3BAK9</accession>
<keyword evidence="2" id="KW-0786">Thiamine pyrophosphate</keyword>
<evidence type="ECO:0000256" key="2">
    <source>
        <dbReference type="ARBA" id="ARBA00023052"/>
    </source>
</evidence>
<dbReference type="InterPro" id="IPR029061">
    <property type="entry name" value="THDP-binding"/>
</dbReference>
<comment type="similarity">
    <text evidence="1">Belongs to the TPP enzyme family.</text>
</comment>
<dbReference type="NCBIfam" id="NF005760">
    <property type="entry name" value="PRK07586.1"/>
    <property type="match status" value="1"/>
</dbReference>
<dbReference type="InterPro" id="IPR012001">
    <property type="entry name" value="Thiamin_PyroP_enz_TPP-bd_dom"/>
</dbReference>
<evidence type="ECO:0000313" key="6">
    <source>
        <dbReference type="Proteomes" id="UP001466893"/>
    </source>
</evidence>
<organism evidence="5 6">
    <name type="scientific">Kosakonia calanthes</name>
    <dbReference type="NCBI Taxonomy" id="3139408"/>
    <lineage>
        <taxon>Bacteria</taxon>
        <taxon>Pseudomonadati</taxon>
        <taxon>Pseudomonadota</taxon>
        <taxon>Gammaproteobacteria</taxon>
        <taxon>Enterobacterales</taxon>
        <taxon>Enterobacteriaceae</taxon>
        <taxon>Kosakonia</taxon>
    </lineage>
</organism>
<sequence>MNGAESLLRTLIANDVSVCFANPGTSEMHFVAALDKVQGMRPVLGLFEGVVTGAADGYSRMLGKPACTLMHLGPGLANGVMNLHNARKASSSIVNIIGDHARYHKRYDTPLASDVESIARPVSHWVHTSNSSQTIATDGALAVQAARQAPGKIASLILPADVSWEEAVVPAQAYPVPERAKVNPELVVKAAEHIRAGKRVVFLLRGDVLQAEGLTLMQKIATQGQVRIMADTLYPRMRRGAGHVVVERIPYFPELALKSLAGTELLILVGAEPPVSFFAYPGVPNWLTPENCQIFTLAHPHEDGVAALQGLCDELGASTALIRLPTPQRIEISHDQPLNGLTIMQTVARHLPENAIICDESISEGLPYNDLLNAAAAHDFLNLAGGALGSMMAVAIGAAVACPDRKIVNLQADGSAMYILQALWTQAREMLNVTTVIYSNGGYQILRKELERTGATGENPLAESLFDIENPSLNWVALANGMGVRAISVRTPQAFEHAFVEAMHNRGPMVIECLIE</sequence>
<proteinExistence type="inferred from homology"/>
<dbReference type="PANTHER" id="PTHR18968:SF86">
    <property type="entry name" value="ACETOLACTATE SYNTHASE LARGE SUBUNIT ILVX-RELATED"/>
    <property type="match status" value="1"/>
</dbReference>
<evidence type="ECO:0000259" key="4">
    <source>
        <dbReference type="Pfam" id="PF02776"/>
    </source>
</evidence>
<name>A0ABZ3BAK9_9ENTR</name>
<dbReference type="SUPFAM" id="SSF52518">
    <property type="entry name" value="Thiamin diphosphate-binding fold (THDP-binding)"/>
    <property type="match status" value="2"/>
</dbReference>
<dbReference type="EMBL" id="CP151800">
    <property type="protein sequence ID" value="WZW00253.1"/>
    <property type="molecule type" value="Genomic_DNA"/>
</dbReference>
<dbReference type="CDD" id="cd07035">
    <property type="entry name" value="TPP_PYR_POX_like"/>
    <property type="match status" value="1"/>
</dbReference>
<reference evidence="5 6" key="1">
    <citation type="submission" date="2024-04" db="EMBL/GenBank/DDBJ databases">
        <title>Kosakonia calanthae sp. nov., a halophilic bacterium isolated from leaves of Calanthe tiplacata.</title>
        <authorList>
            <person name="Wu P."/>
        </authorList>
    </citation>
    <scope>NUCLEOTIDE SEQUENCE [LARGE SCALE GENOMIC DNA]</scope>
    <source>
        <strain evidence="5 6">BYX6</strain>
    </source>
</reference>
<feature type="domain" description="Thiamine pyrophosphate enzyme N-terminal TPP-binding" evidence="4">
    <location>
        <begin position="1"/>
        <end position="105"/>
    </location>
</feature>
<protein>
    <submittedName>
        <fullName evidence="5">Acetolactate synthase large subunit</fullName>
    </submittedName>
</protein>
<evidence type="ECO:0000259" key="3">
    <source>
        <dbReference type="Pfam" id="PF02775"/>
    </source>
</evidence>